<gene>
    <name evidence="1" type="ORF">C7419_104147</name>
</gene>
<keyword evidence="2" id="KW-1185">Reference proteome</keyword>
<reference evidence="1 2" key="1">
    <citation type="submission" date="2018-05" db="EMBL/GenBank/DDBJ databases">
        <title>Genomic Encyclopedia of Type Strains, Phase IV (KMG-V): Genome sequencing to study the core and pangenomes of soil and plant-associated prokaryotes.</title>
        <authorList>
            <person name="Whitman W."/>
        </authorList>
    </citation>
    <scope>NUCLEOTIDE SEQUENCE [LARGE SCALE GENOMIC DNA]</scope>
    <source>
        <strain evidence="1 2">SLV-132</strain>
    </source>
</reference>
<sequence length="218" mass="24594">MALIFSGNGQLQCNHTGSQVAYAIRTGVDGMLTLTLEADWSAAKAEAFSAFRNRFSSGFASEAEFASAVAEYNLVDLHWNWLDKAHLTATNEYQWFYLMAEDKVQGVCIIFHPKPSREDGEKIFYIDYIAAAYWNRNRPGYKRRFSNIGHLLISYAVDHAMRVLGYRPGFSLHALPTAESYYSRLGMTAYDCDADKEGLRYFEASAICAKAVLERPHA</sequence>
<dbReference type="SUPFAM" id="SSF55729">
    <property type="entry name" value="Acyl-CoA N-acyltransferases (Nat)"/>
    <property type="match status" value="1"/>
</dbReference>
<dbReference type="InterPro" id="IPR016181">
    <property type="entry name" value="Acyl_CoA_acyltransferase"/>
</dbReference>
<name>A0A316EM19_9BURK</name>
<organism evidence="1 2">
    <name type="scientific">Cupriavidus plantarum</name>
    <dbReference type="NCBI Taxonomy" id="942865"/>
    <lineage>
        <taxon>Bacteria</taxon>
        <taxon>Pseudomonadati</taxon>
        <taxon>Pseudomonadota</taxon>
        <taxon>Betaproteobacteria</taxon>
        <taxon>Burkholderiales</taxon>
        <taxon>Burkholderiaceae</taxon>
        <taxon>Cupriavidus</taxon>
    </lineage>
</organism>
<dbReference type="EMBL" id="QGGT01000004">
    <property type="protein sequence ID" value="PWK33472.1"/>
    <property type="molecule type" value="Genomic_DNA"/>
</dbReference>
<evidence type="ECO:0000313" key="2">
    <source>
        <dbReference type="Proteomes" id="UP000245754"/>
    </source>
</evidence>
<comment type="caution">
    <text evidence="1">The sequence shown here is derived from an EMBL/GenBank/DDBJ whole genome shotgun (WGS) entry which is preliminary data.</text>
</comment>
<accession>A0A316EM19</accession>
<proteinExistence type="predicted"/>
<evidence type="ECO:0000313" key="1">
    <source>
        <dbReference type="EMBL" id="PWK33472.1"/>
    </source>
</evidence>
<evidence type="ECO:0008006" key="3">
    <source>
        <dbReference type="Google" id="ProtNLM"/>
    </source>
</evidence>
<protein>
    <recommendedName>
        <fullName evidence="3">N-acetyltransferase domain-containing protein</fullName>
    </recommendedName>
</protein>
<dbReference type="AlphaFoldDB" id="A0A316EM19"/>
<dbReference type="Proteomes" id="UP000245754">
    <property type="component" value="Unassembled WGS sequence"/>
</dbReference>